<dbReference type="RefSeq" id="WP_013658857.1">
    <property type="nucleotide sequence ID" value="NC_015275.1"/>
</dbReference>
<name>F2JJI8_CELLD</name>
<dbReference type="PANTHER" id="PTHR10579:SF43">
    <property type="entry name" value="ZINC FINGER (C3HC4-TYPE RING FINGER) FAMILY PROTEIN"/>
    <property type="match status" value="1"/>
</dbReference>
<feature type="chain" id="PRO_5003284213" evidence="1">
    <location>
        <begin position="27"/>
        <end position="903"/>
    </location>
</feature>
<evidence type="ECO:0000256" key="1">
    <source>
        <dbReference type="SAM" id="SignalP"/>
    </source>
</evidence>
<evidence type="ECO:0000313" key="4">
    <source>
        <dbReference type="Proteomes" id="UP000008467"/>
    </source>
</evidence>
<evidence type="ECO:0000259" key="2">
    <source>
        <dbReference type="PROSITE" id="PS50234"/>
    </source>
</evidence>
<keyword evidence="1" id="KW-0732">Signal</keyword>
<feature type="signal peptide" evidence="1">
    <location>
        <begin position="1"/>
        <end position="26"/>
    </location>
</feature>
<dbReference type="SUPFAM" id="SSF53300">
    <property type="entry name" value="vWA-like"/>
    <property type="match status" value="1"/>
</dbReference>
<accession>F2JJI8</accession>
<dbReference type="Pfam" id="PF00092">
    <property type="entry name" value="VWA"/>
    <property type="match status" value="1"/>
</dbReference>
<dbReference type="PANTHER" id="PTHR10579">
    <property type="entry name" value="CALCIUM-ACTIVATED CHLORIDE CHANNEL REGULATOR"/>
    <property type="match status" value="1"/>
</dbReference>
<dbReference type="HOGENOM" id="CLU_320994_0_0_9"/>
<keyword evidence="4" id="KW-1185">Reference proteome</keyword>
<dbReference type="EMBL" id="CP002582">
    <property type="protein sequence ID" value="ADZ85583.1"/>
    <property type="molecule type" value="Genomic_DNA"/>
</dbReference>
<feature type="domain" description="VWFA" evidence="2">
    <location>
        <begin position="228"/>
        <end position="458"/>
    </location>
</feature>
<dbReference type="InterPro" id="IPR036465">
    <property type="entry name" value="vWFA_dom_sf"/>
</dbReference>
<dbReference type="InterPro" id="IPR051266">
    <property type="entry name" value="CLCR"/>
</dbReference>
<reference evidence="3 4" key="1">
    <citation type="journal article" date="2011" name="J. Bacteriol.">
        <title>Complete genome sequence of the cellulose-degrading bacterium Cellulosilyticum lentocellum.</title>
        <authorList>
            <consortium name="US DOE Joint Genome Institute"/>
            <person name="Miller D.A."/>
            <person name="Suen G."/>
            <person name="Bruce D."/>
            <person name="Copeland A."/>
            <person name="Cheng J.F."/>
            <person name="Detter C."/>
            <person name="Goodwin L.A."/>
            <person name="Han C.S."/>
            <person name="Hauser L.J."/>
            <person name="Land M.L."/>
            <person name="Lapidus A."/>
            <person name="Lucas S."/>
            <person name="Meincke L."/>
            <person name="Pitluck S."/>
            <person name="Tapia R."/>
            <person name="Teshima H."/>
            <person name="Woyke T."/>
            <person name="Fox B.G."/>
            <person name="Angert E.R."/>
            <person name="Currie C.R."/>
        </authorList>
    </citation>
    <scope>NUCLEOTIDE SEQUENCE [LARGE SCALE GENOMIC DNA]</scope>
    <source>
        <strain evidence="4">ATCC 49066 / DSM 5427 / NCIMB 11756 / RHM5</strain>
    </source>
</reference>
<dbReference type="AlphaFoldDB" id="F2JJI8"/>
<dbReference type="PROSITE" id="PS50234">
    <property type="entry name" value="VWFA"/>
    <property type="match status" value="1"/>
</dbReference>
<dbReference type="Gene3D" id="3.40.50.410">
    <property type="entry name" value="von Willebrand factor, type A domain"/>
    <property type="match status" value="1"/>
</dbReference>
<proteinExistence type="predicted"/>
<gene>
    <name evidence="3" type="ordered locus">Clole_3904</name>
</gene>
<evidence type="ECO:0000313" key="3">
    <source>
        <dbReference type="EMBL" id="ADZ85583.1"/>
    </source>
</evidence>
<dbReference type="KEGG" id="cle:Clole_3904"/>
<dbReference type="InterPro" id="IPR002035">
    <property type="entry name" value="VWF_A"/>
</dbReference>
<sequence length="903" mass="98271">MKKIKRRVVGILLSIMMTLQVCNVFAAELIDRIPSEVKKADGGYRKIPVIYNNNEVSQVTVSLHKSNTTAQNENERFNISCTANFYIDAYVYKTGGNIKIGTLFTYKDENGKWVEDWLDQSGQVTNDPNWLTTDYKVEVDEINFMELTSQAHNKRVVFKTTVKADGSSKGGFSRYSSSNVAASSADVVVVTQDGLTVTKTAKELAAKNVWEIEVKVEGKNVVLQEATDVVLVLDRSGSMGQGVVDKNNPNAQKCTVLTCTNSNRWHRHNADCYDEEYYILKCTQNHTHTLPGDFIANSCYVSRADKVKDASYTFLDTLQEKEDVNISVVTYAGTASKVTNSNLKSGIESAYNVLGTDGTNTGRGIEIASQILSNSTAPNKMIVVLSDGESNAGNSRTAANSAKNKGCIVYTIGAGIASGSNGAKELFDCASVDQSTNKAKFYLADDTGNALNEIFAEIAGEIQEAGSKCEMSDALSNEFQIVVDSSLANYGAAKVDLGNIDSADWSDKNVIYTQGQILNTDSKQVKWDIGKLNEGIPAIIRYRVNMTSGALGVAYPISSQAQIDYLDSTGVAKVLPIPSISKKALWAGIKFDIYSVDSEKESATKVYAGTSASAWLKVPDDDAQIPNLKVGLDTRVNSSTLEIEPTGDTTLAELSCEIVGGTVEDILGVKVGPDTDPNPDSYRKEATVAVPNVNNTLPTGHGNTELKATVDKGYNVIQPEGVTNVATEVKFDKYTKDITYKINVKSLLDETMAGTKLMKFTMPRVQVRVEKLASVDGLGNKSWSIVDSDYYTMSTPGINDEVITVEFNKESSAKPFIANGGEVYRITVYIPTNMQETVKYDEYIATYIDNSSNNTRNVTAVVAGAERIKDAGIYDGIYYDAEYANLSKSEQIGVNYIEIAKIN</sequence>
<protein>
    <submittedName>
        <fullName evidence="3">von Willebrand factor type A</fullName>
    </submittedName>
</protein>
<dbReference type="SMART" id="SM00327">
    <property type="entry name" value="VWA"/>
    <property type="match status" value="1"/>
</dbReference>
<dbReference type="Proteomes" id="UP000008467">
    <property type="component" value="Chromosome"/>
</dbReference>
<organism evidence="3 4">
    <name type="scientific">Cellulosilyticum lentocellum (strain ATCC 49066 / DSM 5427 / NCIMB 11756 / RHM5)</name>
    <name type="common">Clostridium lentocellum</name>
    <dbReference type="NCBI Taxonomy" id="642492"/>
    <lineage>
        <taxon>Bacteria</taxon>
        <taxon>Bacillati</taxon>
        <taxon>Bacillota</taxon>
        <taxon>Clostridia</taxon>
        <taxon>Lachnospirales</taxon>
        <taxon>Cellulosilyticaceae</taxon>
        <taxon>Cellulosilyticum</taxon>
    </lineage>
</organism>